<dbReference type="GeneID" id="113696942"/>
<organism evidence="1 2">
    <name type="scientific">Coffea arabica</name>
    <name type="common">Arabian coffee</name>
    <dbReference type="NCBI Taxonomy" id="13443"/>
    <lineage>
        <taxon>Eukaryota</taxon>
        <taxon>Viridiplantae</taxon>
        <taxon>Streptophyta</taxon>
        <taxon>Embryophyta</taxon>
        <taxon>Tracheophyta</taxon>
        <taxon>Spermatophyta</taxon>
        <taxon>Magnoliopsida</taxon>
        <taxon>eudicotyledons</taxon>
        <taxon>Gunneridae</taxon>
        <taxon>Pentapetalae</taxon>
        <taxon>asterids</taxon>
        <taxon>lamiids</taxon>
        <taxon>Gentianales</taxon>
        <taxon>Rubiaceae</taxon>
        <taxon>Ixoroideae</taxon>
        <taxon>Gardenieae complex</taxon>
        <taxon>Bertiereae - Coffeeae clade</taxon>
        <taxon>Coffeeae</taxon>
        <taxon>Coffea</taxon>
    </lineage>
</organism>
<protein>
    <submittedName>
        <fullName evidence="2">Uncharacterized protein</fullName>
    </submittedName>
</protein>
<dbReference type="RefSeq" id="XP_027072123.1">
    <property type="nucleotide sequence ID" value="XM_027216322.2"/>
</dbReference>
<evidence type="ECO:0000313" key="1">
    <source>
        <dbReference type="Proteomes" id="UP001652660"/>
    </source>
</evidence>
<evidence type="ECO:0000313" key="2">
    <source>
        <dbReference type="RefSeq" id="XP_027072123.1"/>
    </source>
</evidence>
<reference evidence="2" key="2">
    <citation type="submission" date="2025-08" db="UniProtKB">
        <authorList>
            <consortium name="RefSeq"/>
        </authorList>
    </citation>
    <scope>IDENTIFICATION</scope>
    <source>
        <tissue evidence="2">Leaves</tissue>
    </source>
</reference>
<dbReference type="AlphaFoldDB" id="A0A6P6T1C4"/>
<gene>
    <name evidence="2" type="primary">LOC113696942</name>
</gene>
<accession>A0A6P6T1C4</accession>
<sequence>MKTGINQAQFNHGCHFKNNLRAGYLTANRFKGVLIISCIIETEIAVCNTIIDWLATVNEARPAAILRQDSRINLFSALKAGAGQLDLGLSASAIVKDVDIVMHLETVPALNRPRKRGKQRILKMAAIFFVLVSFQRF</sequence>
<name>A0A6P6T1C4_COFAR</name>
<proteinExistence type="predicted"/>
<reference evidence="1" key="1">
    <citation type="journal article" date="2025" name="Foods">
        <title>Unveiling the Microbial Signatures of Arabica Coffee Cherries: Insights into Ripeness Specific Diversity, Functional Traits, and Implications for Quality and Safety.</title>
        <authorList>
            <consortium name="RefSeq"/>
            <person name="Tenea G.N."/>
            <person name="Cifuentes V."/>
            <person name="Reyes P."/>
            <person name="Cevallos-Vallejos M."/>
        </authorList>
    </citation>
    <scope>NUCLEOTIDE SEQUENCE [LARGE SCALE GENOMIC DNA]</scope>
</reference>
<keyword evidence="1" id="KW-1185">Reference proteome</keyword>
<dbReference type="Proteomes" id="UP001652660">
    <property type="component" value="Chromosome 1c"/>
</dbReference>